<dbReference type="GO" id="GO:0008270">
    <property type="term" value="F:zinc ion binding"/>
    <property type="evidence" value="ECO:0007669"/>
    <property type="project" value="InterPro"/>
</dbReference>
<proteinExistence type="inferred from homology"/>
<dbReference type="GeneID" id="8857477"/>
<dbReference type="MEROPS" id="M18.A02"/>
<dbReference type="PRINTS" id="PR00932">
    <property type="entry name" value="AMINO1PTASE"/>
</dbReference>
<dbReference type="GO" id="GO:0006508">
    <property type="term" value="P:proteolysis"/>
    <property type="evidence" value="ECO:0007669"/>
    <property type="project" value="UniProtKB-KW"/>
</dbReference>
<keyword evidence="8 11" id="KW-0378">Hydrolase</keyword>
<dbReference type="EC" id="3.4.11.21" evidence="4"/>
<evidence type="ECO:0000256" key="1">
    <source>
        <dbReference type="ARBA" id="ARBA00001335"/>
    </source>
</evidence>
<dbReference type="OrthoDB" id="9880441at2759"/>
<dbReference type="KEGG" id="ngr:NAEGRDRAFT_66747"/>
<evidence type="ECO:0000256" key="5">
    <source>
        <dbReference type="ARBA" id="ARBA00022438"/>
    </source>
</evidence>
<comment type="cofactor">
    <cofactor evidence="2">
        <name>Zn(2+)</name>
        <dbReference type="ChEBI" id="CHEBI:29105"/>
    </cofactor>
</comment>
<keyword evidence="5 11" id="KW-0031">Aminopeptidase</keyword>
<dbReference type="InterPro" id="IPR023358">
    <property type="entry name" value="Peptidase_M18_dom2"/>
</dbReference>
<dbReference type="InParanoid" id="D2VD00"/>
<dbReference type="VEuPathDB" id="AmoebaDB:NAEGRDRAFT_66747"/>
<reference evidence="12 13" key="1">
    <citation type="journal article" date="2010" name="Cell">
        <title>The genome of Naegleria gruberi illuminates early eukaryotic versatility.</title>
        <authorList>
            <person name="Fritz-Laylin L.K."/>
            <person name="Prochnik S.E."/>
            <person name="Ginger M.L."/>
            <person name="Dacks J.B."/>
            <person name="Carpenter M.L."/>
            <person name="Field M.C."/>
            <person name="Kuo A."/>
            <person name="Paredez A."/>
            <person name="Chapman J."/>
            <person name="Pham J."/>
            <person name="Shu S."/>
            <person name="Neupane R."/>
            <person name="Cipriano M."/>
            <person name="Mancuso J."/>
            <person name="Tu H."/>
            <person name="Salamov A."/>
            <person name="Lindquist E."/>
            <person name="Shapiro H."/>
            <person name="Lucas S."/>
            <person name="Grigoriev I.V."/>
            <person name="Cande W.Z."/>
            <person name="Fulton C."/>
            <person name="Rokhsar D.S."/>
            <person name="Dawson S.C."/>
        </authorList>
    </citation>
    <scope>NUCLEOTIDE SEQUENCE [LARGE SCALE GENOMIC DNA]</scope>
    <source>
        <strain evidence="12 13">NEG-M</strain>
    </source>
</reference>
<evidence type="ECO:0000256" key="8">
    <source>
        <dbReference type="ARBA" id="ARBA00022801"/>
    </source>
</evidence>
<dbReference type="FunFam" id="2.30.250.10:FF:000001">
    <property type="entry name" value="Aspartyl aminopeptidase 1"/>
    <property type="match status" value="1"/>
</dbReference>
<dbReference type="SUPFAM" id="SSF53187">
    <property type="entry name" value="Zn-dependent exopeptidases"/>
    <property type="match status" value="1"/>
</dbReference>
<protein>
    <recommendedName>
        <fullName evidence="4">aspartyl aminopeptidase</fullName>
        <ecNumber evidence="4">3.4.11.21</ecNumber>
    </recommendedName>
</protein>
<evidence type="ECO:0000256" key="2">
    <source>
        <dbReference type="ARBA" id="ARBA00001947"/>
    </source>
</evidence>
<evidence type="ECO:0000256" key="11">
    <source>
        <dbReference type="RuleBase" id="RU004386"/>
    </source>
</evidence>
<dbReference type="Gene3D" id="3.40.630.10">
    <property type="entry name" value="Zn peptidases"/>
    <property type="match status" value="1"/>
</dbReference>
<evidence type="ECO:0000313" key="13">
    <source>
        <dbReference type="Proteomes" id="UP000006671"/>
    </source>
</evidence>
<name>D2VD00_NAEGR</name>
<keyword evidence="13" id="KW-1185">Reference proteome</keyword>
<dbReference type="FunCoup" id="D2VD00">
    <property type="interactions" value="303"/>
</dbReference>
<dbReference type="Proteomes" id="UP000006671">
    <property type="component" value="Unassembled WGS sequence"/>
</dbReference>
<comment type="similarity">
    <text evidence="3 11">Belongs to the peptidase M18 family.</text>
</comment>
<dbReference type="OMA" id="GPILKVN"/>
<dbReference type="Gene3D" id="2.30.250.10">
    <property type="entry name" value="Aminopeptidase i, Domain 2"/>
    <property type="match status" value="1"/>
</dbReference>
<evidence type="ECO:0000256" key="3">
    <source>
        <dbReference type="ARBA" id="ARBA00008290"/>
    </source>
</evidence>
<evidence type="ECO:0000313" key="12">
    <source>
        <dbReference type="EMBL" id="EFC45394.1"/>
    </source>
</evidence>
<dbReference type="PANTHER" id="PTHR28570:SF3">
    <property type="entry name" value="ASPARTYL AMINOPEPTIDASE"/>
    <property type="match status" value="1"/>
</dbReference>
<comment type="catalytic activity">
    <reaction evidence="1">
        <text>Release of an N-terminal aspartate or glutamate from a peptide, with a preference for aspartate.</text>
        <dbReference type="EC" id="3.4.11.21"/>
    </reaction>
</comment>
<dbReference type="Pfam" id="PF02127">
    <property type="entry name" value="Peptidase_M18"/>
    <property type="match status" value="1"/>
</dbReference>
<sequence length="476" mass="52534">MAPSLEELSNAQPITQKMVDFINESKSPYHAVGSIKKRLLDSGYEQLFEREANWEQKIKPCGKYFFTRNHSTIVAFAVGGKFAAGTSGLKIIGAHTDSPHLVIKPISSQKSSGYLQVGVQTYGGGLWYTWFDRDLTVAGRVILSDGQGKFKQHLVEVKRPILRIPSLAIHLQREVSTDGFKPNTELHLLPIIGTELGELSDDPNTKGFIANHHSVLLKAIAEELKCNVADIRDFDMSIADVQPGVIGGVNNEFVFAPRLDNLASCFVSLEALLNSENTLATEKDIRMICLFDHEEVGSTSSYGADSSLINDTINRVIQCTHASFDKNAPVDSYGACIANSFIISCDMAHAVHPNYSEKHQAKHRPQIHQGLVIKTNANQRYATNGHTSFLFGELAKRHNIPIQQFVVRNDSACGSTIGPITSSNTSIRTIDVGIPQLSMHSIREQCGCVDIKSTIDLFTEYFNEFSEIDSTLHIDE</sequence>
<dbReference type="PANTHER" id="PTHR28570">
    <property type="entry name" value="ASPARTYL AMINOPEPTIDASE"/>
    <property type="match status" value="1"/>
</dbReference>
<keyword evidence="9 11" id="KW-0862">Zinc</keyword>
<dbReference type="RefSeq" id="XP_002678138.1">
    <property type="nucleotide sequence ID" value="XM_002678092.1"/>
</dbReference>
<dbReference type="CDD" id="cd05658">
    <property type="entry name" value="M18_DAP"/>
    <property type="match status" value="1"/>
</dbReference>
<dbReference type="GO" id="GO:0005737">
    <property type="term" value="C:cytoplasm"/>
    <property type="evidence" value="ECO:0007669"/>
    <property type="project" value="UniProtKB-ARBA"/>
</dbReference>
<gene>
    <name evidence="12" type="ORF">NAEGRDRAFT_66747</name>
</gene>
<keyword evidence="6 11" id="KW-0645">Protease</keyword>
<dbReference type="GO" id="GO:0004177">
    <property type="term" value="F:aminopeptidase activity"/>
    <property type="evidence" value="ECO:0007669"/>
    <property type="project" value="UniProtKB-KW"/>
</dbReference>
<dbReference type="EMBL" id="GG738863">
    <property type="protein sequence ID" value="EFC45394.1"/>
    <property type="molecule type" value="Genomic_DNA"/>
</dbReference>
<dbReference type="GO" id="GO:0008237">
    <property type="term" value="F:metallopeptidase activity"/>
    <property type="evidence" value="ECO:0007669"/>
    <property type="project" value="UniProtKB-KW"/>
</dbReference>
<dbReference type="SUPFAM" id="SSF101821">
    <property type="entry name" value="Aminopeptidase/glucanase lid domain"/>
    <property type="match status" value="1"/>
</dbReference>
<dbReference type="NCBIfam" id="NF002759">
    <property type="entry name" value="PRK02813.1"/>
    <property type="match status" value="1"/>
</dbReference>
<accession>D2VD00</accession>
<dbReference type="STRING" id="5762.D2VD00"/>
<keyword evidence="10 11" id="KW-0482">Metalloprotease</keyword>
<evidence type="ECO:0000256" key="7">
    <source>
        <dbReference type="ARBA" id="ARBA00022723"/>
    </source>
</evidence>
<dbReference type="InterPro" id="IPR001948">
    <property type="entry name" value="Peptidase_M18"/>
</dbReference>
<keyword evidence="7 11" id="KW-0479">Metal-binding</keyword>
<evidence type="ECO:0000256" key="4">
    <source>
        <dbReference type="ARBA" id="ARBA00011965"/>
    </source>
</evidence>
<evidence type="ECO:0000256" key="10">
    <source>
        <dbReference type="ARBA" id="ARBA00023049"/>
    </source>
</evidence>
<dbReference type="eggNOG" id="KOG2596">
    <property type="taxonomic scope" value="Eukaryota"/>
</dbReference>
<evidence type="ECO:0000256" key="6">
    <source>
        <dbReference type="ARBA" id="ARBA00022670"/>
    </source>
</evidence>
<organism evidence="13">
    <name type="scientific">Naegleria gruberi</name>
    <name type="common">Amoeba</name>
    <dbReference type="NCBI Taxonomy" id="5762"/>
    <lineage>
        <taxon>Eukaryota</taxon>
        <taxon>Discoba</taxon>
        <taxon>Heterolobosea</taxon>
        <taxon>Tetramitia</taxon>
        <taxon>Eutetramitia</taxon>
        <taxon>Vahlkampfiidae</taxon>
        <taxon>Naegleria</taxon>
    </lineage>
</organism>
<dbReference type="AlphaFoldDB" id="D2VD00"/>
<evidence type="ECO:0000256" key="9">
    <source>
        <dbReference type="ARBA" id="ARBA00022833"/>
    </source>
</evidence>